<dbReference type="GO" id="GO:0003677">
    <property type="term" value="F:DNA binding"/>
    <property type="evidence" value="ECO:0007669"/>
    <property type="project" value="UniProtKB-UniRule"/>
</dbReference>
<evidence type="ECO:0000256" key="2">
    <source>
        <dbReference type="ARBA" id="ARBA00008857"/>
    </source>
</evidence>
<dbReference type="InterPro" id="IPR010998">
    <property type="entry name" value="Integrase_recombinase_N"/>
</dbReference>
<proteinExistence type="inferred from homology"/>
<keyword evidence="10" id="KW-1185">Reference proteome</keyword>
<dbReference type="Gene3D" id="1.10.443.10">
    <property type="entry name" value="Intergrase catalytic core"/>
    <property type="match status" value="1"/>
</dbReference>
<dbReference type="InterPro" id="IPR050090">
    <property type="entry name" value="Tyrosine_recombinase_XerCD"/>
</dbReference>
<feature type="domain" description="Tyr recombinase" evidence="7">
    <location>
        <begin position="100"/>
        <end position="273"/>
    </location>
</feature>
<dbReference type="InterPro" id="IPR002104">
    <property type="entry name" value="Integrase_catalytic"/>
</dbReference>
<dbReference type="RefSeq" id="WP_186886573.1">
    <property type="nucleotide sequence ID" value="NZ_JACONZ010000001.1"/>
</dbReference>
<keyword evidence="4 6" id="KW-0238">DNA-binding</keyword>
<dbReference type="Proteomes" id="UP000659630">
    <property type="component" value="Unassembled WGS sequence"/>
</dbReference>
<keyword evidence="5" id="KW-0233">DNA recombination</keyword>
<dbReference type="PANTHER" id="PTHR30349">
    <property type="entry name" value="PHAGE INTEGRASE-RELATED"/>
    <property type="match status" value="1"/>
</dbReference>
<dbReference type="PROSITE" id="PS51900">
    <property type="entry name" value="CB"/>
    <property type="match status" value="1"/>
</dbReference>
<dbReference type="PANTHER" id="PTHR30349:SF89">
    <property type="entry name" value="INTEGRASE_RECOMBINASE"/>
    <property type="match status" value="1"/>
</dbReference>
<comment type="function">
    <text evidence="1">Site-specific tyrosine recombinase, which acts by catalyzing the cutting and rejoining of the recombining DNA molecules.</text>
</comment>
<evidence type="ECO:0000256" key="1">
    <source>
        <dbReference type="ARBA" id="ARBA00003283"/>
    </source>
</evidence>
<evidence type="ECO:0000256" key="4">
    <source>
        <dbReference type="ARBA" id="ARBA00023125"/>
    </source>
</evidence>
<evidence type="ECO:0000259" key="7">
    <source>
        <dbReference type="PROSITE" id="PS51898"/>
    </source>
</evidence>
<sequence>MERFITESLIDRFAQELRQQEKSPSTVAKYLRDVRAFQQFAAGRAVDKELVLCYKRQLQQSYATASANSMLVALGCFFHLFGWEGCRVRLFKCQRRVFRDRARELSREEYLRLVCAARGRGDARLALLLQALCSTGIRVSEHRFITVDAARTGRARVCNKGKERLVLLPRELCRALREYCRAEGIRSGAVFVTRHGNPLDRSNIWAMMKALCHAARVEPGKVFPHNLRHLFAVSYYALDKDVVRLADLLGHSSIDTTRIYIATSGDEQARRLSRLRLIA</sequence>
<dbReference type="InterPro" id="IPR011010">
    <property type="entry name" value="DNA_brk_join_enz"/>
</dbReference>
<evidence type="ECO:0000259" key="8">
    <source>
        <dbReference type="PROSITE" id="PS51900"/>
    </source>
</evidence>
<dbReference type="InterPro" id="IPR013762">
    <property type="entry name" value="Integrase-like_cat_sf"/>
</dbReference>
<evidence type="ECO:0000256" key="5">
    <source>
        <dbReference type="ARBA" id="ARBA00023172"/>
    </source>
</evidence>
<dbReference type="GO" id="GO:0015074">
    <property type="term" value="P:DNA integration"/>
    <property type="evidence" value="ECO:0007669"/>
    <property type="project" value="UniProtKB-KW"/>
</dbReference>
<reference evidence="9" key="1">
    <citation type="submission" date="2020-08" db="EMBL/GenBank/DDBJ databases">
        <title>Genome public.</title>
        <authorList>
            <person name="Liu C."/>
            <person name="Sun Q."/>
        </authorList>
    </citation>
    <scope>NUCLEOTIDE SEQUENCE</scope>
    <source>
        <strain evidence="9">BX8</strain>
    </source>
</reference>
<gene>
    <name evidence="9" type="ORF">H8S23_01665</name>
</gene>
<evidence type="ECO:0000313" key="10">
    <source>
        <dbReference type="Proteomes" id="UP000659630"/>
    </source>
</evidence>
<evidence type="ECO:0000256" key="6">
    <source>
        <dbReference type="PROSITE-ProRule" id="PRU01248"/>
    </source>
</evidence>
<name>A0A923L0E3_9FIRM</name>
<dbReference type="InterPro" id="IPR044068">
    <property type="entry name" value="CB"/>
</dbReference>
<dbReference type="Pfam" id="PF00589">
    <property type="entry name" value="Phage_integrase"/>
    <property type="match status" value="1"/>
</dbReference>
<dbReference type="EMBL" id="JACONZ010000001">
    <property type="protein sequence ID" value="MBC5580207.1"/>
    <property type="molecule type" value="Genomic_DNA"/>
</dbReference>
<comment type="caution">
    <text evidence="9">The sequence shown here is derived from an EMBL/GenBank/DDBJ whole genome shotgun (WGS) entry which is preliminary data.</text>
</comment>
<dbReference type="GO" id="GO:0006310">
    <property type="term" value="P:DNA recombination"/>
    <property type="evidence" value="ECO:0007669"/>
    <property type="project" value="UniProtKB-KW"/>
</dbReference>
<evidence type="ECO:0000313" key="9">
    <source>
        <dbReference type="EMBL" id="MBC5580207.1"/>
    </source>
</evidence>
<dbReference type="Pfam" id="PF02899">
    <property type="entry name" value="Phage_int_SAM_1"/>
    <property type="match status" value="1"/>
</dbReference>
<keyword evidence="3" id="KW-0229">DNA integration</keyword>
<accession>A0A923L0E3</accession>
<dbReference type="InterPro" id="IPR004107">
    <property type="entry name" value="Integrase_SAM-like_N"/>
</dbReference>
<comment type="similarity">
    <text evidence="2">Belongs to the 'phage' integrase family.</text>
</comment>
<dbReference type="PROSITE" id="PS51898">
    <property type="entry name" value="TYR_RECOMBINASE"/>
    <property type="match status" value="1"/>
</dbReference>
<protein>
    <submittedName>
        <fullName evidence="9">Tyrosine-type recombinase/integrase</fullName>
    </submittedName>
</protein>
<dbReference type="Gene3D" id="1.10.150.130">
    <property type="match status" value="1"/>
</dbReference>
<feature type="domain" description="Core-binding (CB)" evidence="8">
    <location>
        <begin position="1"/>
        <end position="42"/>
    </location>
</feature>
<organism evidence="9 10">
    <name type="scientific">Anaerofilum hominis</name>
    <dbReference type="NCBI Taxonomy" id="2763016"/>
    <lineage>
        <taxon>Bacteria</taxon>
        <taxon>Bacillati</taxon>
        <taxon>Bacillota</taxon>
        <taxon>Clostridia</taxon>
        <taxon>Eubacteriales</taxon>
        <taxon>Oscillospiraceae</taxon>
        <taxon>Anaerofilum</taxon>
    </lineage>
</organism>
<dbReference type="AlphaFoldDB" id="A0A923L0E3"/>
<dbReference type="SUPFAM" id="SSF56349">
    <property type="entry name" value="DNA breaking-rejoining enzymes"/>
    <property type="match status" value="1"/>
</dbReference>
<evidence type="ECO:0000256" key="3">
    <source>
        <dbReference type="ARBA" id="ARBA00022908"/>
    </source>
</evidence>